<name>A0A0F9STH0_9ZZZZ</name>
<dbReference type="EMBL" id="LAZR01000411">
    <property type="protein sequence ID" value="KKN70094.1"/>
    <property type="molecule type" value="Genomic_DNA"/>
</dbReference>
<accession>A0A0F9STH0</accession>
<reference evidence="1" key="1">
    <citation type="journal article" date="2015" name="Nature">
        <title>Complex archaea that bridge the gap between prokaryotes and eukaryotes.</title>
        <authorList>
            <person name="Spang A."/>
            <person name="Saw J.H."/>
            <person name="Jorgensen S.L."/>
            <person name="Zaremba-Niedzwiedzka K."/>
            <person name="Martijn J."/>
            <person name="Lind A.E."/>
            <person name="van Eijk R."/>
            <person name="Schleper C."/>
            <person name="Guy L."/>
            <person name="Ettema T.J."/>
        </authorList>
    </citation>
    <scope>NUCLEOTIDE SEQUENCE</scope>
</reference>
<proteinExistence type="predicted"/>
<comment type="caution">
    <text evidence="1">The sequence shown here is derived from an EMBL/GenBank/DDBJ whole genome shotgun (WGS) entry which is preliminary data.</text>
</comment>
<gene>
    <name evidence="1" type="ORF">LCGC14_0434190</name>
</gene>
<evidence type="ECO:0000313" key="1">
    <source>
        <dbReference type="EMBL" id="KKN70094.1"/>
    </source>
</evidence>
<organism evidence="1">
    <name type="scientific">marine sediment metagenome</name>
    <dbReference type="NCBI Taxonomy" id="412755"/>
    <lineage>
        <taxon>unclassified sequences</taxon>
        <taxon>metagenomes</taxon>
        <taxon>ecological metagenomes</taxon>
    </lineage>
</organism>
<sequence>MGYRKRYKKQLALWVEGKSIHVHNGICCPDFSCCVPELKATKEERELFQELYLAKKHNEYECMLMMFLGKAIPFMTDKKVYIAGGKP</sequence>
<protein>
    <submittedName>
        <fullName evidence="1">Uncharacterized protein</fullName>
    </submittedName>
</protein>
<dbReference type="AlphaFoldDB" id="A0A0F9STH0"/>